<feature type="transmembrane region" description="Helical" evidence="10">
    <location>
        <begin position="495"/>
        <end position="518"/>
    </location>
</feature>
<keyword evidence="8 10" id="KW-0472">Membrane</keyword>
<keyword evidence="12" id="KW-1185">Reference proteome</keyword>
<keyword evidence="9" id="KW-0407">Ion channel</keyword>
<dbReference type="NCBIfam" id="TIGR00870">
    <property type="entry name" value="trp"/>
    <property type="match status" value="1"/>
</dbReference>
<dbReference type="GO" id="GO:0051480">
    <property type="term" value="P:regulation of cytosolic calcium ion concentration"/>
    <property type="evidence" value="ECO:0007669"/>
    <property type="project" value="TreeGrafter"/>
</dbReference>
<dbReference type="WBParaSite" id="Minc3s00230g08128">
    <property type="protein sequence ID" value="Minc3s00230g08128"/>
    <property type="gene ID" value="Minc3s00230g08128"/>
</dbReference>
<sequence>MGRTAIEIAVDNENLEIVQLLLMQPDVRIGNALLCSIREGVYELAEALINHPSITKEMLGEGWAKYLDPSETATSEYSSDISPVILAAHLNQFEILQMLLRKDAIIEKPHKHYCSCEACEEERINDGLHRSLKRINTFRALASPAWISLTSSDPILSAFKLSRELQKRAKVEDEFKDQYLQLYEQCKQYAVDLLNQCRSTEEVMAVLNKEDNFCNEEIDLSSAKCSLARLKLAIKYEQKTFVAHPHCQQLLTSIWYEGFPLKQHRSSFFGTLVICLLLVISWPILAICYILLPKSRIAEIMRSPFMKFLYYRLIFFIEIYQNRSLNFSISFGCFLTLLTLVTFEAYRTQTGEIKGGGLTRAADRGPPPTAIEWLVFIWIVGMLWSEMKQLWQERLNKYVHQWWNWLDFAMLCLYLCTISIRLSAYLIYVLWNFNEETTPRHLIRTHWDAYEPMLVSEALFAVGNVFSFARVYYLFQTNPYLGPLQISLGCMLVDVAKFCIIFILIISSFSIGLAQLYWYYDANTPVCIRAGQCKTMPNAFSSIANSYMTLLWSLFSITKVEDTDVLEAHHFTVWVGQGLFILYHMASIIVLLNMLIAMMSHSFERINDHADLEWKFHRSKLWIAHFDEGSTLSPPFNIIITPKACAKAARAIVNTIRWCFGRYHYDIKDENRATIRRPGYSRKSHCSIPMETNALKKPVTYIEIIQRLVSRFIHEQKKTMKMDGVNEDELKEIKQDISSLRFELRDDRRKEIVRSSSHIDAVKREIMRSMSTSTRARVTMPRRHFSSFKERGVVEIESEDSDDIEIRNHIDSLSTFGTGATLSPTFSTAAAQLLPPAITVGASGDVSDGRSNEHYYMSDKFNYAERQRPKQKTSDAFEFFVGETGSLRYRSRTEACQRDSIR</sequence>
<dbReference type="FunFam" id="1.10.287.70:FF:000266">
    <property type="entry name" value="Transient receptor potential cation channel subfamily c member 1"/>
    <property type="match status" value="1"/>
</dbReference>
<feature type="transmembrane region" description="Helical" evidence="10">
    <location>
        <begin position="454"/>
        <end position="475"/>
    </location>
</feature>
<dbReference type="PANTHER" id="PTHR10117">
    <property type="entry name" value="TRANSIENT RECEPTOR POTENTIAL CHANNEL"/>
    <property type="match status" value="1"/>
</dbReference>
<dbReference type="AlphaFoldDB" id="A0A914L5C5"/>
<comment type="subcellular location">
    <subcellularLocation>
        <location evidence="1">Membrane</location>
        <topology evidence="1">Multi-pass membrane protein</topology>
    </subcellularLocation>
</comment>
<dbReference type="Gene3D" id="1.25.40.20">
    <property type="entry name" value="Ankyrin repeat-containing domain"/>
    <property type="match status" value="1"/>
</dbReference>
<dbReference type="Pfam" id="PF00520">
    <property type="entry name" value="Ion_trans"/>
    <property type="match status" value="1"/>
</dbReference>
<dbReference type="InterPro" id="IPR036770">
    <property type="entry name" value="Ankyrin_rpt-contain_sf"/>
</dbReference>
<keyword evidence="6" id="KW-0040">ANK repeat</keyword>
<keyword evidence="5 10" id="KW-1133">Transmembrane helix</keyword>
<protein>
    <submittedName>
        <fullName evidence="13">Transient receptor ion channel domain-containing protein</fullName>
    </submittedName>
</protein>
<accession>A0A914L5C5</accession>
<evidence type="ECO:0000313" key="12">
    <source>
        <dbReference type="Proteomes" id="UP000887563"/>
    </source>
</evidence>
<proteinExistence type="predicted"/>
<dbReference type="InterPro" id="IPR013555">
    <property type="entry name" value="TRP_dom"/>
</dbReference>
<keyword evidence="2" id="KW-0813">Transport</keyword>
<evidence type="ECO:0000256" key="3">
    <source>
        <dbReference type="ARBA" id="ARBA00022692"/>
    </source>
</evidence>
<feature type="transmembrane region" description="Helical" evidence="10">
    <location>
        <begin position="327"/>
        <end position="346"/>
    </location>
</feature>
<evidence type="ECO:0000256" key="10">
    <source>
        <dbReference type="SAM" id="Phobius"/>
    </source>
</evidence>
<dbReference type="PANTHER" id="PTHR10117:SF80">
    <property type="entry name" value="TRANSIENT-RECEPTOR-POTENTIAL-LIKE PROTEIN"/>
    <property type="match status" value="1"/>
</dbReference>
<feature type="transmembrane region" description="Helical" evidence="10">
    <location>
        <begin position="539"/>
        <end position="558"/>
    </location>
</feature>
<evidence type="ECO:0000256" key="5">
    <source>
        <dbReference type="ARBA" id="ARBA00022989"/>
    </source>
</evidence>
<name>A0A914L5C5_MELIC</name>
<dbReference type="PRINTS" id="PR01097">
    <property type="entry name" value="TRNSRECEPTRP"/>
</dbReference>
<evidence type="ECO:0000256" key="8">
    <source>
        <dbReference type="ARBA" id="ARBA00023136"/>
    </source>
</evidence>
<dbReference type="InterPro" id="IPR002110">
    <property type="entry name" value="Ankyrin_rpt"/>
</dbReference>
<feature type="transmembrane region" description="Helical" evidence="10">
    <location>
        <begin position="268"/>
        <end position="292"/>
    </location>
</feature>
<dbReference type="GO" id="GO:0070679">
    <property type="term" value="F:inositol 1,4,5 trisphosphate binding"/>
    <property type="evidence" value="ECO:0007669"/>
    <property type="project" value="TreeGrafter"/>
</dbReference>
<evidence type="ECO:0000256" key="1">
    <source>
        <dbReference type="ARBA" id="ARBA00004141"/>
    </source>
</evidence>
<dbReference type="GO" id="GO:0007338">
    <property type="term" value="P:single fertilization"/>
    <property type="evidence" value="ECO:0007669"/>
    <property type="project" value="TreeGrafter"/>
</dbReference>
<dbReference type="SUPFAM" id="SSF48403">
    <property type="entry name" value="Ankyrin repeat"/>
    <property type="match status" value="1"/>
</dbReference>
<keyword evidence="3 10" id="KW-0812">Transmembrane</keyword>
<evidence type="ECO:0000256" key="6">
    <source>
        <dbReference type="ARBA" id="ARBA00023043"/>
    </source>
</evidence>
<dbReference type="GO" id="GO:0015279">
    <property type="term" value="F:store-operated calcium channel activity"/>
    <property type="evidence" value="ECO:0007669"/>
    <property type="project" value="TreeGrafter"/>
</dbReference>
<evidence type="ECO:0000256" key="9">
    <source>
        <dbReference type="ARBA" id="ARBA00023303"/>
    </source>
</evidence>
<dbReference type="Pfam" id="PF08344">
    <property type="entry name" value="TRP_2"/>
    <property type="match status" value="1"/>
</dbReference>
<keyword evidence="7" id="KW-0406">Ion transport</keyword>
<evidence type="ECO:0000313" key="13">
    <source>
        <dbReference type="WBParaSite" id="Minc3s00230g08128"/>
    </source>
</evidence>
<dbReference type="SMART" id="SM01420">
    <property type="entry name" value="TRP_2"/>
    <property type="match status" value="1"/>
</dbReference>
<dbReference type="InterPro" id="IPR002153">
    <property type="entry name" value="TRPC_channel"/>
</dbReference>
<evidence type="ECO:0000256" key="7">
    <source>
        <dbReference type="ARBA" id="ARBA00023065"/>
    </source>
</evidence>
<organism evidence="12 13">
    <name type="scientific">Meloidogyne incognita</name>
    <name type="common">Southern root-knot nematode worm</name>
    <name type="synonym">Oxyuris incognita</name>
    <dbReference type="NCBI Taxonomy" id="6306"/>
    <lineage>
        <taxon>Eukaryota</taxon>
        <taxon>Metazoa</taxon>
        <taxon>Ecdysozoa</taxon>
        <taxon>Nematoda</taxon>
        <taxon>Chromadorea</taxon>
        <taxon>Rhabditida</taxon>
        <taxon>Tylenchina</taxon>
        <taxon>Tylenchomorpha</taxon>
        <taxon>Tylenchoidea</taxon>
        <taxon>Meloidogynidae</taxon>
        <taxon>Meloidogyninae</taxon>
        <taxon>Meloidogyne</taxon>
        <taxon>Meloidogyne incognita group</taxon>
    </lineage>
</organism>
<reference evidence="13" key="1">
    <citation type="submission" date="2022-11" db="UniProtKB">
        <authorList>
            <consortium name="WormBaseParasite"/>
        </authorList>
    </citation>
    <scope>IDENTIFICATION</scope>
</reference>
<dbReference type="Gene3D" id="1.10.287.70">
    <property type="match status" value="1"/>
</dbReference>
<evidence type="ECO:0000259" key="11">
    <source>
        <dbReference type="SMART" id="SM01420"/>
    </source>
</evidence>
<evidence type="ECO:0000256" key="4">
    <source>
        <dbReference type="ARBA" id="ARBA00022737"/>
    </source>
</evidence>
<dbReference type="GO" id="GO:0034703">
    <property type="term" value="C:cation channel complex"/>
    <property type="evidence" value="ECO:0007669"/>
    <property type="project" value="TreeGrafter"/>
</dbReference>
<keyword evidence="4" id="KW-0677">Repeat</keyword>
<feature type="domain" description="Transient receptor ion channel" evidence="11">
    <location>
        <begin position="114"/>
        <end position="176"/>
    </location>
</feature>
<feature type="transmembrane region" description="Helical" evidence="10">
    <location>
        <begin position="578"/>
        <end position="596"/>
    </location>
</feature>
<dbReference type="InterPro" id="IPR005821">
    <property type="entry name" value="Ion_trans_dom"/>
</dbReference>
<dbReference type="GO" id="GO:0005886">
    <property type="term" value="C:plasma membrane"/>
    <property type="evidence" value="ECO:0007669"/>
    <property type="project" value="TreeGrafter"/>
</dbReference>
<dbReference type="Proteomes" id="UP000887563">
    <property type="component" value="Unplaced"/>
</dbReference>
<dbReference type="SMART" id="SM00248">
    <property type="entry name" value="ANK"/>
    <property type="match status" value="2"/>
</dbReference>
<evidence type="ECO:0000256" key="2">
    <source>
        <dbReference type="ARBA" id="ARBA00022448"/>
    </source>
</evidence>
<feature type="transmembrane region" description="Helical" evidence="10">
    <location>
        <begin position="405"/>
        <end position="433"/>
    </location>
</feature>